<dbReference type="OrthoDB" id="258716at2157"/>
<sequence>MPVDIRDHPDAPDLETLGDITLEPVSADEIRQRLDDGDTLLEDQLRERDDIDAYVELNRRTQGGEYGDIGTALYRLVQLFGTPQLPGYEAGSDISERSDETFKYLFRVSADSEELPDEWLVTVHDWHVDLGVCLAGWESDGAAPAEMDTAVGLVSLALVTNVVTEPVQCEFKDIWY</sequence>
<keyword evidence="2" id="KW-1185">Reference proteome</keyword>
<protein>
    <submittedName>
        <fullName evidence="1">Uncharacterized protein</fullName>
    </submittedName>
</protein>
<evidence type="ECO:0000313" key="2">
    <source>
        <dbReference type="Proteomes" id="UP000054387"/>
    </source>
</evidence>
<dbReference type="Proteomes" id="UP000054387">
    <property type="component" value="Unassembled WGS sequence"/>
</dbReference>
<reference evidence="1 2" key="1">
    <citation type="submission" date="2015-12" db="EMBL/GenBank/DDBJ databases">
        <title>Haloprofundus marisrubri gen. nov., sp. nov., an extremely halophilic archaeon isolated from the Discovery deep brine-seawater interface in the Red Sea.</title>
        <authorList>
            <person name="Zhang G."/>
            <person name="Stingl U."/>
            <person name="Rashid M."/>
        </authorList>
    </citation>
    <scope>NUCLEOTIDE SEQUENCE [LARGE SCALE GENOMIC DNA]</scope>
    <source>
        <strain evidence="1 2">SB9</strain>
    </source>
</reference>
<evidence type="ECO:0000313" key="1">
    <source>
        <dbReference type="EMBL" id="KTG09936.1"/>
    </source>
</evidence>
<comment type="caution">
    <text evidence="1">The sequence shown here is derived from an EMBL/GenBank/DDBJ whole genome shotgun (WGS) entry which is preliminary data.</text>
</comment>
<dbReference type="EMBL" id="LOPU01000018">
    <property type="protein sequence ID" value="KTG09936.1"/>
    <property type="molecule type" value="Genomic_DNA"/>
</dbReference>
<proteinExistence type="predicted"/>
<dbReference type="RefSeq" id="WP_058581291.1">
    <property type="nucleotide sequence ID" value="NZ_LOPU01000018.1"/>
</dbReference>
<gene>
    <name evidence="1" type="ORF">AUR64_09955</name>
</gene>
<dbReference type="STRING" id="1514971.AUR64_09955"/>
<name>A0A0W1R9M9_9EURY</name>
<organism evidence="1 2">
    <name type="scientific">Haloprofundus marisrubri</name>
    <dbReference type="NCBI Taxonomy" id="1514971"/>
    <lineage>
        <taxon>Archaea</taxon>
        <taxon>Methanobacteriati</taxon>
        <taxon>Methanobacteriota</taxon>
        <taxon>Stenosarchaea group</taxon>
        <taxon>Halobacteria</taxon>
        <taxon>Halobacteriales</taxon>
        <taxon>Haloferacaceae</taxon>
        <taxon>Haloprofundus</taxon>
    </lineage>
</organism>
<dbReference type="AlphaFoldDB" id="A0A0W1R9M9"/>
<accession>A0A0W1R9M9</accession>